<dbReference type="PANTHER" id="PTHR13693:SF100">
    <property type="entry name" value="8-AMINO-7-OXONONANOATE SYNTHASE"/>
    <property type="match status" value="1"/>
</dbReference>
<dbReference type="InterPro" id="IPR004839">
    <property type="entry name" value="Aminotransferase_I/II_large"/>
</dbReference>
<keyword evidence="2" id="KW-0808">Transferase</keyword>
<dbReference type="InterPro" id="IPR015424">
    <property type="entry name" value="PyrdxlP-dep_Trfase"/>
</dbReference>
<dbReference type="GO" id="GO:0030170">
    <property type="term" value="F:pyridoxal phosphate binding"/>
    <property type="evidence" value="ECO:0007669"/>
    <property type="project" value="InterPro"/>
</dbReference>
<dbReference type="InterPro" id="IPR015422">
    <property type="entry name" value="PyrdxlP-dep_Trfase_small"/>
</dbReference>
<accession>A0A1C2IHY0</accession>
<dbReference type="InterPro" id="IPR015421">
    <property type="entry name" value="PyrdxlP-dep_Trfase_major"/>
</dbReference>
<dbReference type="Gene3D" id="3.90.1150.10">
    <property type="entry name" value="Aspartate Aminotransferase, domain 1"/>
    <property type="match status" value="1"/>
</dbReference>
<keyword evidence="3" id="KW-0663">Pyridoxal phosphate</keyword>
<gene>
    <name evidence="5" type="ORF">A6M23_02230</name>
</gene>
<dbReference type="PANTHER" id="PTHR13693">
    <property type="entry name" value="CLASS II AMINOTRANSFERASE/8-AMINO-7-OXONONANOATE SYNTHASE"/>
    <property type="match status" value="1"/>
</dbReference>
<dbReference type="GO" id="GO:0009102">
    <property type="term" value="P:biotin biosynthetic process"/>
    <property type="evidence" value="ECO:0007669"/>
    <property type="project" value="TreeGrafter"/>
</dbReference>
<dbReference type="Proteomes" id="UP000095008">
    <property type="component" value="Unassembled WGS sequence"/>
</dbReference>
<comment type="caution">
    <text evidence="5">The sequence shown here is derived from an EMBL/GenBank/DDBJ whole genome shotgun (WGS) entry which is preliminary data.</text>
</comment>
<protein>
    <submittedName>
        <fullName evidence="5">8-amino-7-oxononanoate synthase</fullName>
    </submittedName>
</protein>
<evidence type="ECO:0000256" key="2">
    <source>
        <dbReference type="ARBA" id="ARBA00022679"/>
    </source>
</evidence>
<organism evidence="5 6">
    <name type="scientific">Acidithiobacillus thiooxidans</name>
    <name type="common">Thiobacillus thiooxidans</name>
    <dbReference type="NCBI Taxonomy" id="930"/>
    <lineage>
        <taxon>Bacteria</taxon>
        <taxon>Pseudomonadati</taxon>
        <taxon>Pseudomonadota</taxon>
        <taxon>Acidithiobacillia</taxon>
        <taxon>Acidithiobacillales</taxon>
        <taxon>Acidithiobacillaceae</taxon>
        <taxon>Acidithiobacillus</taxon>
    </lineage>
</organism>
<evidence type="ECO:0000256" key="3">
    <source>
        <dbReference type="ARBA" id="ARBA00022898"/>
    </source>
</evidence>
<evidence type="ECO:0000256" key="1">
    <source>
        <dbReference type="ARBA" id="ARBA00001933"/>
    </source>
</evidence>
<dbReference type="InterPro" id="IPR050087">
    <property type="entry name" value="AON_synthase_class-II"/>
</dbReference>
<dbReference type="Gene3D" id="3.40.640.10">
    <property type="entry name" value="Type I PLP-dependent aspartate aminotransferase-like (Major domain)"/>
    <property type="match status" value="1"/>
</dbReference>
<dbReference type="RefSeq" id="WP_065975266.1">
    <property type="nucleotide sequence ID" value="NZ_LWRY01000012.1"/>
</dbReference>
<name>A0A1C2IHY0_ACITH</name>
<dbReference type="EMBL" id="LWRY01000012">
    <property type="protein sequence ID" value="OCX75587.1"/>
    <property type="molecule type" value="Genomic_DNA"/>
</dbReference>
<evidence type="ECO:0000313" key="6">
    <source>
        <dbReference type="Proteomes" id="UP000095008"/>
    </source>
</evidence>
<evidence type="ECO:0000313" key="5">
    <source>
        <dbReference type="EMBL" id="OCX75587.1"/>
    </source>
</evidence>
<dbReference type="OrthoDB" id="9807157at2"/>
<dbReference type="CDD" id="cd06454">
    <property type="entry name" value="KBL_like"/>
    <property type="match status" value="1"/>
</dbReference>
<keyword evidence="6" id="KW-1185">Reference proteome</keyword>
<dbReference type="SUPFAM" id="SSF53383">
    <property type="entry name" value="PLP-dependent transferases"/>
    <property type="match status" value="1"/>
</dbReference>
<proteinExistence type="predicted"/>
<evidence type="ECO:0000259" key="4">
    <source>
        <dbReference type="Pfam" id="PF00155"/>
    </source>
</evidence>
<dbReference type="AlphaFoldDB" id="A0A1C2IHY0"/>
<sequence>MSRNPRSLAAQVKERLIQKGLERRMDQLAKGPATPLSIHHHATPESFTRFDRQPGYQQVRLMQDGAQRLGVESPFFHVHEGTASAHSAIGTKQVINYGSYNYLGLSGHPAVNAAAKAAIERYGTSVSASRIVAGERPLHRELENLIAATYGVDDALVMVSGHATNVSVISHLLGPKDMVLHDEYAHNSILMGIQLAGAQRLSFRHNDLESLERLLGRHRHQVERLLIVVEGLYSMDGDFPDLPELIKLKKQYGAWLMVDEAHSFGVLGTRGLGIREHFSADAHDVDIWMGTLSKTLAACGGYVAGEHALIENLRYLAPGFLYSVGMSPPVAAAATAALKILRAEPQRVATLHVRSTYFLEQVRALDLKTGYSAGLAITPVILGSSLESVRLAALLLKQGIHVQPILYPAVPEKQARLRFFLSSTHSVEDIDKTVVALKKALSHT</sequence>
<dbReference type="GO" id="GO:0008710">
    <property type="term" value="F:8-amino-7-oxononanoate synthase activity"/>
    <property type="evidence" value="ECO:0007669"/>
    <property type="project" value="TreeGrafter"/>
</dbReference>
<dbReference type="Pfam" id="PF00155">
    <property type="entry name" value="Aminotran_1_2"/>
    <property type="match status" value="1"/>
</dbReference>
<feature type="domain" description="Aminotransferase class I/classII large" evidence="4">
    <location>
        <begin position="93"/>
        <end position="436"/>
    </location>
</feature>
<reference evidence="5" key="1">
    <citation type="journal article" date="2016" name="Int. J. Mol. Sci.">
        <title>Comparative genomics of the extreme acidophile Acidithiobacillus thiooxidans reveals intraspecific divergence and niche adaptation.</title>
        <authorList>
            <person name="Zhang X."/>
            <person name="Feng X."/>
            <person name="Tao J."/>
            <person name="Ma L."/>
            <person name="Xiao Y."/>
            <person name="Liang Y."/>
            <person name="Liu X."/>
            <person name="Yin H."/>
        </authorList>
    </citation>
    <scope>NUCLEOTIDE SEQUENCE [LARGE SCALE GENOMIC DNA]</scope>
    <source>
        <strain evidence="5">DXS-W</strain>
    </source>
</reference>
<comment type="cofactor">
    <cofactor evidence="1">
        <name>pyridoxal 5'-phosphate</name>
        <dbReference type="ChEBI" id="CHEBI:597326"/>
    </cofactor>
</comment>